<accession>A0A6A6BGH5</accession>
<protein>
    <recommendedName>
        <fullName evidence="4">Pentacotripeptide-repeat region of PRORP domain-containing protein</fullName>
    </recommendedName>
</protein>
<keyword evidence="3" id="KW-1185">Reference proteome</keyword>
<dbReference type="GeneID" id="54303185"/>
<evidence type="ECO:0000256" key="1">
    <source>
        <dbReference type="ARBA" id="ARBA00022737"/>
    </source>
</evidence>
<sequence length="397" mass="45600">MARALHLPAARYPSPDEAHRLYTSISYPRVAYLHYSTIRRLLNCLSAVEYPTEAAMVRYLAVIDDMKATNIPVHFMDWRRCYRRVTNAEVGSALLIWREMEQEAGVRASHITFNILFDIASKAGKYQLATMISKEMERRKMEFDRHFRAGMIMLCGMKGDGEAVRKAYRDLVDAGEIIDTAIMNCVLTALLHAGEPTAAEQVFTRMKRMHNDRQSPRSAPADWRQQRELGKLLRKAATELREDPEGRQLLQDESPVGPDYGTYKVLISHYACTAGNIDRVIELIEEMTGAYGISMRGDMYFRLFDGFEIHGGVRYSSWTKAKLESTWEAFLSALDEEDTNFFLSGRFVVKIIYAYAKVTSTARTIEVWEEIQQRWQPSNADKDTMSKIVRKLFPDEV</sequence>
<gene>
    <name evidence="2" type="ORF">K452DRAFT_350771</name>
</gene>
<dbReference type="InterPro" id="IPR011990">
    <property type="entry name" value="TPR-like_helical_dom_sf"/>
</dbReference>
<reference evidence="2" key="1">
    <citation type="journal article" date="2020" name="Stud. Mycol.">
        <title>101 Dothideomycetes genomes: a test case for predicting lifestyles and emergence of pathogens.</title>
        <authorList>
            <person name="Haridas S."/>
            <person name="Albert R."/>
            <person name="Binder M."/>
            <person name="Bloem J."/>
            <person name="Labutti K."/>
            <person name="Salamov A."/>
            <person name="Andreopoulos B."/>
            <person name="Baker S."/>
            <person name="Barry K."/>
            <person name="Bills G."/>
            <person name="Bluhm B."/>
            <person name="Cannon C."/>
            <person name="Castanera R."/>
            <person name="Culley D."/>
            <person name="Daum C."/>
            <person name="Ezra D."/>
            <person name="Gonzalez J."/>
            <person name="Henrissat B."/>
            <person name="Kuo A."/>
            <person name="Liang C."/>
            <person name="Lipzen A."/>
            <person name="Lutzoni F."/>
            <person name="Magnuson J."/>
            <person name="Mondo S."/>
            <person name="Nolan M."/>
            <person name="Ohm R."/>
            <person name="Pangilinan J."/>
            <person name="Park H.-J."/>
            <person name="Ramirez L."/>
            <person name="Alfaro M."/>
            <person name="Sun H."/>
            <person name="Tritt A."/>
            <person name="Yoshinaga Y."/>
            <person name="Zwiers L.-H."/>
            <person name="Turgeon B."/>
            <person name="Goodwin S."/>
            <person name="Spatafora J."/>
            <person name="Crous P."/>
            <person name="Grigoriev I."/>
        </authorList>
    </citation>
    <scope>NUCLEOTIDE SEQUENCE</scope>
    <source>
        <strain evidence="2">CBS 121167</strain>
    </source>
</reference>
<evidence type="ECO:0000313" key="2">
    <source>
        <dbReference type="EMBL" id="KAF2142374.1"/>
    </source>
</evidence>
<evidence type="ECO:0000313" key="3">
    <source>
        <dbReference type="Proteomes" id="UP000799438"/>
    </source>
</evidence>
<dbReference type="RefSeq" id="XP_033398086.1">
    <property type="nucleotide sequence ID" value="XM_033545677.1"/>
</dbReference>
<evidence type="ECO:0008006" key="4">
    <source>
        <dbReference type="Google" id="ProtNLM"/>
    </source>
</evidence>
<dbReference type="AlphaFoldDB" id="A0A6A6BGH5"/>
<dbReference type="OrthoDB" id="1908178at2759"/>
<dbReference type="EMBL" id="ML995484">
    <property type="protein sequence ID" value="KAF2142374.1"/>
    <property type="molecule type" value="Genomic_DNA"/>
</dbReference>
<keyword evidence="1" id="KW-0677">Repeat</keyword>
<dbReference type="Gene3D" id="1.25.40.10">
    <property type="entry name" value="Tetratricopeptide repeat domain"/>
    <property type="match status" value="1"/>
</dbReference>
<name>A0A6A6BGH5_9PEZI</name>
<organism evidence="2 3">
    <name type="scientific">Aplosporella prunicola CBS 121167</name>
    <dbReference type="NCBI Taxonomy" id="1176127"/>
    <lineage>
        <taxon>Eukaryota</taxon>
        <taxon>Fungi</taxon>
        <taxon>Dikarya</taxon>
        <taxon>Ascomycota</taxon>
        <taxon>Pezizomycotina</taxon>
        <taxon>Dothideomycetes</taxon>
        <taxon>Dothideomycetes incertae sedis</taxon>
        <taxon>Botryosphaeriales</taxon>
        <taxon>Aplosporellaceae</taxon>
        <taxon>Aplosporella</taxon>
    </lineage>
</organism>
<dbReference type="Proteomes" id="UP000799438">
    <property type="component" value="Unassembled WGS sequence"/>
</dbReference>
<dbReference type="PANTHER" id="PTHR47941">
    <property type="entry name" value="PENTATRICOPEPTIDE REPEAT-CONTAINING PROTEIN 3, MITOCHONDRIAL"/>
    <property type="match status" value="1"/>
</dbReference>
<dbReference type="Pfam" id="PF01535">
    <property type="entry name" value="PPR"/>
    <property type="match status" value="2"/>
</dbReference>
<dbReference type="InterPro" id="IPR002885">
    <property type="entry name" value="PPR_rpt"/>
</dbReference>
<proteinExistence type="predicted"/>